<evidence type="ECO:0000313" key="2">
    <source>
        <dbReference type="Proteomes" id="UP000822688"/>
    </source>
</evidence>
<proteinExistence type="predicted"/>
<name>A0A8T0G324_CERPU</name>
<gene>
    <name evidence="1" type="ORF">KC19_12G032800</name>
</gene>
<comment type="caution">
    <text evidence="1">The sequence shown here is derived from an EMBL/GenBank/DDBJ whole genome shotgun (WGS) entry which is preliminary data.</text>
</comment>
<accession>A0A8T0G324</accession>
<dbReference type="Proteomes" id="UP000822688">
    <property type="component" value="Chromosome 12"/>
</dbReference>
<dbReference type="AlphaFoldDB" id="A0A8T0G324"/>
<evidence type="ECO:0000313" key="1">
    <source>
        <dbReference type="EMBL" id="KAG0553706.1"/>
    </source>
</evidence>
<organism evidence="1 2">
    <name type="scientific">Ceratodon purpureus</name>
    <name type="common">Fire moss</name>
    <name type="synonym">Dicranum purpureum</name>
    <dbReference type="NCBI Taxonomy" id="3225"/>
    <lineage>
        <taxon>Eukaryota</taxon>
        <taxon>Viridiplantae</taxon>
        <taxon>Streptophyta</taxon>
        <taxon>Embryophyta</taxon>
        <taxon>Bryophyta</taxon>
        <taxon>Bryophytina</taxon>
        <taxon>Bryopsida</taxon>
        <taxon>Dicranidae</taxon>
        <taxon>Pseudoditrichales</taxon>
        <taxon>Ditrichaceae</taxon>
        <taxon>Ceratodon</taxon>
    </lineage>
</organism>
<protein>
    <submittedName>
        <fullName evidence="1">Uncharacterized protein</fullName>
    </submittedName>
</protein>
<keyword evidence="2" id="KW-1185">Reference proteome</keyword>
<sequence>MFTEMTELPSGALVSRSEFVVFHHEGCSRRNWSSSCPCRFVFQVHALEQRCVRSALQLYRSDWRCVSGYCRRRILCGSGVVMHLRVFLTYVQHERNFLLPKVIEGVAGAEKS</sequence>
<reference evidence="1" key="1">
    <citation type="submission" date="2020-06" db="EMBL/GenBank/DDBJ databases">
        <title>WGS assembly of Ceratodon purpureus strain R40.</title>
        <authorList>
            <person name="Carey S.B."/>
            <person name="Jenkins J."/>
            <person name="Shu S."/>
            <person name="Lovell J.T."/>
            <person name="Sreedasyam A."/>
            <person name="Maumus F."/>
            <person name="Tiley G.P."/>
            <person name="Fernandez-Pozo N."/>
            <person name="Barry K."/>
            <person name="Chen C."/>
            <person name="Wang M."/>
            <person name="Lipzen A."/>
            <person name="Daum C."/>
            <person name="Saski C.A."/>
            <person name="Payton A.C."/>
            <person name="Mcbreen J.C."/>
            <person name="Conrad R.E."/>
            <person name="Kollar L.M."/>
            <person name="Olsson S."/>
            <person name="Huttunen S."/>
            <person name="Landis J.B."/>
            <person name="Wickett N.J."/>
            <person name="Johnson M.G."/>
            <person name="Rensing S.A."/>
            <person name="Grimwood J."/>
            <person name="Schmutz J."/>
            <person name="Mcdaniel S.F."/>
        </authorList>
    </citation>
    <scope>NUCLEOTIDE SEQUENCE</scope>
    <source>
        <strain evidence="1">R40</strain>
    </source>
</reference>
<dbReference type="EMBL" id="CM026433">
    <property type="protein sequence ID" value="KAG0553706.1"/>
    <property type="molecule type" value="Genomic_DNA"/>
</dbReference>